<proteinExistence type="predicted"/>
<reference evidence="1 2" key="1">
    <citation type="journal article" date="2022" name="Syst. Appl. Microbiol.">
        <title>Natronocalculus amylovorans gen. nov., sp. nov., and Natranaeroarchaeum aerophilus sp. nov., dominant culturable amylolytic natronoarchaea from hypersaline soda lakes in southwestern Siberia.</title>
        <authorList>
            <person name="Sorokin D.Y."/>
            <person name="Elcheninov A.G."/>
            <person name="Khizhniak T.V."/>
            <person name="Koenen M."/>
            <person name="Bale N.J."/>
            <person name="Damste J.S.S."/>
            <person name="Kublanov I.V."/>
        </authorList>
    </citation>
    <scope>NUCLEOTIDE SEQUENCE [LARGE SCALE GENOMIC DNA]</scope>
    <source>
        <strain evidence="1 2">AArc-St1-1</strain>
    </source>
</reference>
<name>A0AAE3FQD2_9EURY</name>
<dbReference type="EMBL" id="JAKRVY010000002">
    <property type="protein sequence ID" value="MCL9813211.1"/>
    <property type="molecule type" value="Genomic_DNA"/>
</dbReference>
<dbReference type="Proteomes" id="UP001202674">
    <property type="component" value="Unassembled WGS sequence"/>
</dbReference>
<dbReference type="RefSeq" id="WP_250595462.1">
    <property type="nucleotide sequence ID" value="NZ_JAKRVY010000002.1"/>
</dbReference>
<comment type="caution">
    <text evidence="1">The sequence shown here is derived from an EMBL/GenBank/DDBJ whole genome shotgun (WGS) entry which is preliminary data.</text>
</comment>
<organism evidence="1 2">
    <name type="scientific">Natranaeroarchaeum aerophilus</name>
    <dbReference type="NCBI Taxonomy" id="2917711"/>
    <lineage>
        <taxon>Archaea</taxon>
        <taxon>Methanobacteriati</taxon>
        <taxon>Methanobacteriota</taxon>
        <taxon>Stenosarchaea group</taxon>
        <taxon>Halobacteria</taxon>
        <taxon>Halobacteriales</taxon>
        <taxon>Natronoarchaeaceae</taxon>
        <taxon>Natranaeroarchaeum</taxon>
    </lineage>
</organism>
<protein>
    <submittedName>
        <fullName evidence="1">Uncharacterized protein</fullName>
    </submittedName>
</protein>
<dbReference type="AlphaFoldDB" id="A0AAE3FQD2"/>
<evidence type="ECO:0000313" key="1">
    <source>
        <dbReference type="EMBL" id="MCL9813211.1"/>
    </source>
</evidence>
<keyword evidence="2" id="KW-1185">Reference proteome</keyword>
<evidence type="ECO:0000313" key="2">
    <source>
        <dbReference type="Proteomes" id="UP001202674"/>
    </source>
</evidence>
<gene>
    <name evidence="1" type="ORF">AArcSt11_06035</name>
</gene>
<accession>A0AAE3FQD2</accession>
<sequence length="56" mass="6137">MLESVQFTIHDGVDTQTAVSRVSPRSVSVLDRMEGEFAGVFRALTPIWGCAYGGQY</sequence>